<evidence type="ECO:0000313" key="3">
    <source>
        <dbReference type="Proteomes" id="UP000245086"/>
    </source>
</evidence>
<keyword evidence="3" id="KW-1185">Reference proteome</keyword>
<name>A0A2P2EB61_9PROT</name>
<accession>A0A2P2EB61</accession>
<feature type="transmembrane region" description="Helical" evidence="1">
    <location>
        <begin position="100"/>
        <end position="119"/>
    </location>
</feature>
<reference evidence="2 3" key="1">
    <citation type="journal article" date="2018" name="Genome Announc.">
        <title>Draft Genome Sequence of "Candidatus Phycosocius bacilliformis," an Alphaproteobacterial Ectosymbiont of the Hydrocarbon-Producing Green Alga Botryococcus braunii.</title>
        <authorList>
            <person name="Tanabe Y."/>
            <person name="Yamaguchi H."/>
            <person name="Watanabe M.M."/>
        </authorList>
    </citation>
    <scope>NUCLEOTIDE SEQUENCE [LARGE SCALE GENOMIC DNA]</scope>
    <source>
        <strain evidence="2 3">BOTRYCO-2</strain>
    </source>
</reference>
<evidence type="ECO:0000256" key="1">
    <source>
        <dbReference type="SAM" id="Phobius"/>
    </source>
</evidence>
<dbReference type="Proteomes" id="UP000245086">
    <property type="component" value="Unassembled WGS sequence"/>
</dbReference>
<keyword evidence="1" id="KW-1133">Transmembrane helix</keyword>
<gene>
    <name evidence="2" type="ORF">PbB2_01979</name>
</gene>
<evidence type="ECO:0000313" key="2">
    <source>
        <dbReference type="EMBL" id="GBF58305.1"/>
    </source>
</evidence>
<dbReference type="OrthoDB" id="7391202at2"/>
<organism evidence="2 3">
    <name type="scientific">Candidatus Phycosocius bacilliformis</name>
    <dbReference type="NCBI Taxonomy" id="1445552"/>
    <lineage>
        <taxon>Bacteria</taxon>
        <taxon>Pseudomonadati</taxon>
        <taxon>Pseudomonadota</taxon>
        <taxon>Alphaproteobacteria</taxon>
        <taxon>Caulobacterales</taxon>
        <taxon>Caulobacterales incertae sedis</taxon>
        <taxon>Candidatus Phycosocius</taxon>
    </lineage>
</organism>
<comment type="caution">
    <text evidence="2">The sequence shown here is derived from an EMBL/GenBank/DDBJ whole genome shotgun (WGS) entry which is preliminary data.</text>
</comment>
<feature type="transmembrane region" description="Helical" evidence="1">
    <location>
        <begin position="71"/>
        <end position="88"/>
    </location>
</feature>
<keyword evidence="1" id="KW-0812">Transmembrane</keyword>
<evidence type="ECO:0008006" key="4">
    <source>
        <dbReference type="Google" id="ProtNLM"/>
    </source>
</evidence>
<dbReference type="EMBL" id="BFBR01000005">
    <property type="protein sequence ID" value="GBF58305.1"/>
    <property type="molecule type" value="Genomic_DNA"/>
</dbReference>
<dbReference type="AlphaFoldDB" id="A0A2P2EB61"/>
<protein>
    <recommendedName>
        <fullName evidence="4">Phosphopantetheine adenylyltransferase</fullName>
    </recommendedName>
</protein>
<feature type="transmembrane region" description="Helical" evidence="1">
    <location>
        <begin position="44"/>
        <end position="64"/>
    </location>
</feature>
<dbReference type="RefSeq" id="WP_133245775.1">
    <property type="nucleotide sequence ID" value="NZ_BFBR01000005.1"/>
</dbReference>
<keyword evidence="1" id="KW-0472">Membrane</keyword>
<sequence>MEVALKLAWLSLAVVHGAPAAVALMPDLVTRLYGVAPGGDLGILIRHRGALFLGLCVACLLAGLDPAARRAISVLVGMSIVGFLLIYVQAGAPAGPLRTIALVDCAALIPLAFVMVAAWRA</sequence>
<proteinExistence type="predicted"/>